<name>A0A814JQY7_9BILA</name>
<dbReference type="NCBIfam" id="NF041278">
    <property type="entry name" value="CmcJ_NvfI_EfuI"/>
    <property type="match status" value="1"/>
</dbReference>
<dbReference type="EMBL" id="CAJNOQ010004024">
    <property type="protein sequence ID" value="CAF1041166.1"/>
    <property type="molecule type" value="Genomic_DNA"/>
</dbReference>
<dbReference type="EMBL" id="CAJOBC010004024">
    <property type="protein sequence ID" value="CAF3811371.1"/>
    <property type="molecule type" value="Genomic_DNA"/>
</dbReference>
<organism evidence="2 4">
    <name type="scientific">Didymodactylos carnosus</name>
    <dbReference type="NCBI Taxonomy" id="1234261"/>
    <lineage>
        <taxon>Eukaryota</taxon>
        <taxon>Metazoa</taxon>
        <taxon>Spiralia</taxon>
        <taxon>Gnathifera</taxon>
        <taxon>Rotifera</taxon>
        <taxon>Eurotatoria</taxon>
        <taxon>Bdelloidea</taxon>
        <taxon>Philodinida</taxon>
        <taxon>Philodinidae</taxon>
        <taxon>Didymodactylos</taxon>
    </lineage>
</organism>
<comment type="similarity">
    <text evidence="1">Belongs to the asaB hydroxylase/desaturase family.</text>
</comment>
<dbReference type="Proteomes" id="UP000663829">
    <property type="component" value="Unassembled WGS sequence"/>
</dbReference>
<proteinExistence type="inferred from homology"/>
<comment type="caution">
    <text evidence="2">The sequence shown here is derived from an EMBL/GenBank/DDBJ whole genome shotgun (WGS) entry which is preliminary data.</text>
</comment>
<protein>
    <recommendedName>
        <fullName evidence="5">Methyltransferase</fullName>
    </recommendedName>
</protein>
<reference evidence="2" key="1">
    <citation type="submission" date="2021-02" db="EMBL/GenBank/DDBJ databases">
        <authorList>
            <person name="Nowell W R."/>
        </authorList>
    </citation>
    <scope>NUCLEOTIDE SEQUENCE</scope>
</reference>
<dbReference type="InterPro" id="IPR044053">
    <property type="entry name" value="AsaB-like"/>
</dbReference>
<evidence type="ECO:0000256" key="1">
    <source>
        <dbReference type="ARBA" id="ARBA00023604"/>
    </source>
</evidence>
<dbReference type="AlphaFoldDB" id="A0A814JQY7"/>
<evidence type="ECO:0000313" key="4">
    <source>
        <dbReference type="Proteomes" id="UP000663829"/>
    </source>
</evidence>
<evidence type="ECO:0000313" key="3">
    <source>
        <dbReference type="EMBL" id="CAF3811371.1"/>
    </source>
</evidence>
<dbReference type="GO" id="GO:0016491">
    <property type="term" value="F:oxidoreductase activity"/>
    <property type="evidence" value="ECO:0007669"/>
    <property type="project" value="InterPro"/>
</dbReference>
<gene>
    <name evidence="2" type="ORF">GPM918_LOCUS15786</name>
    <name evidence="3" type="ORF">SRO942_LOCUS15786</name>
</gene>
<keyword evidence="4" id="KW-1185">Reference proteome</keyword>
<dbReference type="PANTHER" id="PTHR34598:SF3">
    <property type="entry name" value="OXIDOREDUCTASE AN1597"/>
    <property type="match status" value="1"/>
</dbReference>
<dbReference type="OrthoDB" id="412788at2759"/>
<evidence type="ECO:0000313" key="2">
    <source>
        <dbReference type="EMBL" id="CAF1041166.1"/>
    </source>
</evidence>
<dbReference type="PANTHER" id="PTHR34598">
    <property type="entry name" value="BLL6449 PROTEIN"/>
    <property type="match status" value="1"/>
</dbReference>
<accession>A0A814JQY7</accession>
<dbReference type="Proteomes" id="UP000681722">
    <property type="component" value="Unassembled WGS sequence"/>
</dbReference>
<evidence type="ECO:0008006" key="5">
    <source>
        <dbReference type="Google" id="ProtNLM"/>
    </source>
</evidence>
<sequence>MPATQRTNFVQEPVRVTIHDLRDKEKTVHLDTNALEVLKYDGSIQEEFEEGSEAQQTYYEEISDLLKKHLGASRVFIYHYNFRSRSSPRTDEQLDDKHRNPAFFPHVDTSATGAPRVVERWIGKEEGEKVMQNRFQIINVWRPLGSNPITQKPLTICDYRSADVEKDIHPLDVRGAGYHGASYIMSRNSQDAHIWYYLSQMRSNEMFVFKIFDSKPDTAQFAFHTAFINENEPVPNVEQTSLEIRCLIFYDK</sequence>